<name>A0A820EUQ6_9BILA</name>
<organism evidence="1 2">
    <name type="scientific">Adineta steineri</name>
    <dbReference type="NCBI Taxonomy" id="433720"/>
    <lineage>
        <taxon>Eukaryota</taxon>
        <taxon>Metazoa</taxon>
        <taxon>Spiralia</taxon>
        <taxon>Gnathifera</taxon>
        <taxon>Rotifera</taxon>
        <taxon>Eurotatoria</taxon>
        <taxon>Bdelloidea</taxon>
        <taxon>Adinetida</taxon>
        <taxon>Adinetidae</taxon>
        <taxon>Adineta</taxon>
    </lineage>
</organism>
<comment type="caution">
    <text evidence="1">The sequence shown here is derived from an EMBL/GenBank/DDBJ whole genome shotgun (WGS) entry which is preliminary data.</text>
</comment>
<dbReference type="EMBL" id="CAJOAY010012626">
    <property type="protein sequence ID" value="CAF4254317.1"/>
    <property type="molecule type" value="Genomic_DNA"/>
</dbReference>
<evidence type="ECO:0000313" key="2">
    <source>
        <dbReference type="Proteomes" id="UP000663881"/>
    </source>
</evidence>
<accession>A0A820EUQ6</accession>
<proteinExistence type="predicted"/>
<sequence>MNIVNLVNEMLNLQALNVRCEDDTWTNEENLSLSTYDELIEWLRHCLPSSCMVTRDTHDNRDIRLWIK</sequence>
<evidence type="ECO:0000313" key="1">
    <source>
        <dbReference type="EMBL" id="CAF4254317.1"/>
    </source>
</evidence>
<gene>
    <name evidence="1" type="ORF">OKA104_LOCUS43770</name>
</gene>
<reference evidence="1" key="1">
    <citation type="submission" date="2021-02" db="EMBL/GenBank/DDBJ databases">
        <authorList>
            <person name="Nowell W R."/>
        </authorList>
    </citation>
    <scope>NUCLEOTIDE SEQUENCE</scope>
</reference>
<dbReference type="Proteomes" id="UP000663881">
    <property type="component" value="Unassembled WGS sequence"/>
</dbReference>
<protein>
    <submittedName>
        <fullName evidence="1">Uncharacterized protein</fullName>
    </submittedName>
</protein>
<dbReference type="AlphaFoldDB" id="A0A820EUQ6"/>